<dbReference type="PANTHER" id="PTHR23518:SF2">
    <property type="entry name" value="MAJOR FACILITATOR SUPERFAMILY TRANSPORTER"/>
    <property type="match status" value="1"/>
</dbReference>
<proteinExistence type="predicted"/>
<evidence type="ECO:0000259" key="5">
    <source>
        <dbReference type="PROSITE" id="PS50850"/>
    </source>
</evidence>
<feature type="transmembrane region" description="Helical" evidence="4">
    <location>
        <begin position="272"/>
        <end position="290"/>
    </location>
</feature>
<dbReference type="PROSITE" id="PS50850">
    <property type="entry name" value="MFS"/>
    <property type="match status" value="1"/>
</dbReference>
<dbReference type="InterPro" id="IPR011701">
    <property type="entry name" value="MFS"/>
</dbReference>
<feature type="transmembrane region" description="Helical" evidence="4">
    <location>
        <begin position="241"/>
        <end position="260"/>
    </location>
</feature>
<dbReference type="KEGG" id="mflg:ABS361_19225"/>
<name>A0AAU7X9P7_9HYPH</name>
<feature type="transmembrane region" description="Helical" evidence="4">
    <location>
        <begin position="296"/>
        <end position="320"/>
    </location>
</feature>
<dbReference type="InterPro" id="IPR020846">
    <property type="entry name" value="MFS_dom"/>
</dbReference>
<dbReference type="CDD" id="cd17370">
    <property type="entry name" value="MFS_MJ1317_like"/>
    <property type="match status" value="1"/>
</dbReference>
<feature type="transmembrane region" description="Helical" evidence="4">
    <location>
        <begin position="203"/>
        <end position="221"/>
    </location>
</feature>
<feature type="transmembrane region" description="Helical" evidence="4">
    <location>
        <begin position="332"/>
        <end position="353"/>
    </location>
</feature>
<gene>
    <name evidence="6" type="ORF">ABS361_19225</name>
</gene>
<dbReference type="Gene3D" id="1.20.1250.20">
    <property type="entry name" value="MFS general substrate transporter like domains"/>
    <property type="match status" value="2"/>
</dbReference>
<evidence type="ECO:0000313" key="6">
    <source>
        <dbReference type="EMBL" id="XBY44151.1"/>
    </source>
</evidence>
<keyword evidence="3 4" id="KW-0472">Membrane</keyword>
<dbReference type="PANTHER" id="PTHR23518">
    <property type="entry name" value="C-METHYLTRANSFERASE"/>
    <property type="match status" value="1"/>
</dbReference>
<feature type="transmembrane region" description="Helical" evidence="4">
    <location>
        <begin position="359"/>
        <end position="379"/>
    </location>
</feature>
<dbReference type="RefSeq" id="WP_407049245.1">
    <property type="nucleotide sequence ID" value="NZ_CP158568.1"/>
</dbReference>
<reference evidence="6" key="1">
    <citation type="submission" date="2024-06" db="EMBL/GenBank/DDBJ databases">
        <title>Methylostella associata gen. nov., sp. nov., a novel Ancalomicrobiaceae-affiliated facultatively methylotrophic bacteria that feed on methanotrophs of the genus Methylococcus.</title>
        <authorList>
            <person name="Saltykova V."/>
            <person name="Danilova O.V."/>
            <person name="Oshkin I.Y."/>
            <person name="Belova S.E."/>
            <person name="Pimenov N.V."/>
            <person name="Dedysh S.N."/>
        </authorList>
    </citation>
    <scope>NUCLEOTIDE SEQUENCE</scope>
    <source>
        <strain evidence="6">S20</strain>
    </source>
</reference>
<feature type="domain" description="Major facilitator superfamily (MFS) profile" evidence="5">
    <location>
        <begin position="4"/>
        <end position="384"/>
    </location>
</feature>
<evidence type="ECO:0000256" key="3">
    <source>
        <dbReference type="ARBA" id="ARBA00023136"/>
    </source>
</evidence>
<dbReference type="GO" id="GO:0022857">
    <property type="term" value="F:transmembrane transporter activity"/>
    <property type="evidence" value="ECO:0007669"/>
    <property type="project" value="InterPro"/>
</dbReference>
<protein>
    <submittedName>
        <fullName evidence="6">MFS transporter</fullName>
    </submittedName>
</protein>
<feature type="transmembrane region" description="Helical" evidence="4">
    <location>
        <begin position="162"/>
        <end position="182"/>
    </location>
</feature>
<dbReference type="InterPro" id="IPR036259">
    <property type="entry name" value="MFS_trans_sf"/>
</dbReference>
<evidence type="ECO:0000256" key="2">
    <source>
        <dbReference type="ARBA" id="ARBA00022989"/>
    </source>
</evidence>
<evidence type="ECO:0000256" key="4">
    <source>
        <dbReference type="SAM" id="Phobius"/>
    </source>
</evidence>
<sequence>MPKTVWALGITSLFMDVSSEMIHALLPVFLVGTLGASATLLGVLEGFAEATAQIVKIFSGWLSDRLGKRKLLAVLGYGMAAFTKPAFPLASTVELVIAARMTDRVGKGIRGAPRDALIADVTHPDIRGAAFGLRQALDTVGAAIGPAAAIGLMMVFHDDIRTVLWFAVVPAFLAVAVLALGVEDRGVEPVRSRAPIRLADARDFPRAYWAVVLAGVIYTLARFSEAFLVIRANAAGLPVTWTPAVIAAMSIVYAAVAYPAGRLQDRLGGRPLLVAGLVVLIAADLALGLATDLTGVFIGVALWGASMGLSQGVLSALVAATAPAALRGTGFGLFNLASGVAMIPASILAGIVWDRIGPGATFLTGAGLALAAAAVVIALPTDRPARTIP</sequence>
<dbReference type="SUPFAM" id="SSF103473">
    <property type="entry name" value="MFS general substrate transporter"/>
    <property type="match status" value="1"/>
</dbReference>
<feature type="transmembrane region" description="Helical" evidence="4">
    <location>
        <begin position="29"/>
        <end position="48"/>
    </location>
</feature>
<dbReference type="Pfam" id="PF07690">
    <property type="entry name" value="MFS_1"/>
    <property type="match status" value="1"/>
</dbReference>
<organism evidence="6">
    <name type="scientific">Methyloraptor flagellatus</name>
    <dbReference type="NCBI Taxonomy" id="3162530"/>
    <lineage>
        <taxon>Bacteria</taxon>
        <taxon>Pseudomonadati</taxon>
        <taxon>Pseudomonadota</taxon>
        <taxon>Alphaproteobacteria</taxon>
        <taxon>Hyphomicrobiales</taxon>
        <taxon>Ancalomicrobiaceae</taxon>
        <taxon>Methyloraptor</taxon>
    </lineage>
</organism>
<accession>A0AAU7X9P7</accession>
<keyword evidence="1 4" id="KW-0812">Transmembrane</keyword>
<dbReference type="AlphaFoldDB" id="A0AAU7X9P7"/>
<keyword evidence="2 4" id="KW-1133">Transmembrane helix</keyword>
<evidence type="ECO:0000256" key="1">
    <source>
        <dbReference type="ARBA" id="ARBA00022692"/>
    </source>
</evidence>
<dbReference type="EMBL" id="CP158568">
    <property type="protein sequence ID" value="XBY44151.1"/>
    <property type="molecule type" value="Genomic_DNA"/>
</dbReference>